<dbReference type="CDD" id="cd01741">
    <property type="entry name" value="GATase1_1"/>
    <property type="match status" value="1"/>
</dbReference>
<dbReference type="PANTHER" id="PTHR42695">
    <property type="entry name" value="GLUTAMINE AMIDOTRANSFERASE YLR126C-RELATED"/>
    <property type="match status" value="1"/>
</dbReference>
<reference evidence="2 3" key="1">
    <citation type="submission" date="2020-03" db="EMBL/GenBank/DDBJ databases">
        <title>Bacterial isolates of synthetic phycosphere.</title>
        <authorList>
            <person name="Fu H."/>
            <person name="Moran M.A."/>
        </authorList>
    </citation>
    <scope>NUCLEOTIDE SEQUENCE [LARGE SCALE GENOMIC DNA]</scope>
    <source>
        <strain evidence="2 3">HF1</strain>
    </source>
</reference>
<dbReference type="PANTHER" id="PTHR42695:SF5">
    <property type="entry name" value="GLUTAMINE AMIDOTRANSFERASE YLR126C-RELATED"/>
    <property type="match status" value="1"/>
</dbReference>
<dbReference type="Proteomes" id="UP000709466">
    <property type="component" value="Unassembled WGS sequence"/>
</dbReference>
<evidence type="ECO:0000313" key="2">
    <source>
        <dbReference type="EMBL" id="NIY72418.1"/>
    </source>
</evidence>
<dbReference type="SUPFAM" id="SSF52317">
    <property type="entry name" value="Class I glutamine amidotransferase-like"/>
    <property type="match status" value="1"/>
</dbReference>
<sequence length="228" mass="25260">MKIGILQTGHAPDALIAETGDYDTFFQKLLANEGFEYETWNVVDLDFPEGPHAADGFILTGSRHGAYEDLPFIKPLEQFIRDTYAAKVPMVGICFGHQIIAQAMGGTVVKHPHGWSVGRQTYKFGDEEITMNAWHQDQVSVLPDTAQVCGTSDFCEYAALVYGNDIFTVQAHPEFEGSFVKQLAETRGRGVVPDQLLDEAVAQVGEPVHKDLMARRIGAFFKERNHAS</sequence>
<organism evidence="2 3">
    <name type="scientific">Marivivens donghaensis</name>
    <dbReference type="NCBI Taxonomy" id="1699413"/>
    <lineage>
        <taxon>Bacteria</taxon>
        <taxon>Pseudomonadati</taxon>
        <taxon>Pseudomonadota</taxon>
        <taxon>Alphaproteobacteria</taxon>
        <taxon>Rhodobacterales</taxon>
        <taxon>Paracoccaceae</taxon>
        <taxon>Marivivens group</taxon>
        <taxon>Marivivens</taxon>
    </lineage>
</organism>
<comment type="caution">
    <text evidence="2">The sequence shown here is derived from an EMBL/GenBank/DDBJ whole genome shotgun (WGS) entry which is preliminary data.</text>
</comment>
<accession>A0ABX0W0M0</accession>
<evidence type="ECO:0000259" key="1">
    <source>
        <dbReference type="Pfam" id="PF00117"/>
    </source>
</evidence>
<dbReference type="PROSITE" id="PS51273">
    <property type="entry name" value="GATASE_TYPE_1"/>
    <property type="match status" value="1"/>
</dbReference>
<dbReference type="Pfam" id="PF00117">
    <property type="entry name" value="GATase"/>
    <property type="match status" value="1"/>
</dbReference>
<dbReference type="Gene3D" id="3.40.50.880">
    <property type="match status" value="1"/>
</dbReference>
<dbReference type="EMBL" id="JAATOP010000004">
    <property type="protein sequence ID" value="NIY72418.1"/>
    <property type="molecule type" value="Genomic_DNA"/>
</dbReference>
<keyword evidence="2" id="KW-0315">Glutamine amidotransferase</keyword>
<dbReference type="RefSeq" id="WP_167637795.1">
    <property type="nucleotide sequence ID" value="NZ_JAATOP010000004.1"/>
</dbReference>
<gene>
    <name evidence="2" type="ORF">HCZ30_08200</name>
</gene>
<evidence type="ECO:0000313" key="3">
    <source>
        <dbReference type="Proteomes" id="UP000709466"/>
    </source>
</evidence>
<dbReference type="InterPro" id="IPR029062">
    <property type="entry name" value="Class_I_gatase-like"/>
</dbReference>
<proteinExistence type="predicted"/>
<protein>
    <submittedName>
        <fullName evidence="2">Type 1 glutamine amidotransferase</fullName>
    </submittedName>
</protein>
<dbReference type="InterPro" id="IPR017926">
    <property type="entry name" value="GATASE"/>
</dbReference>
<keyword evidence="3" id="KW-1185">Reference proteome</keyword>
<name>A0ABX0W0M0_9RHOB</name>
<feature type="domain" description="Glutamine amidotransferase" evidence="1">
    <location>
        <begin position="53"/>
        <end position="177"/>
    </location>
</feature>
<dbReference type="InterPro" id="IPR044992">
    <property type="entry name" value="ChyE-like"/>
</dbReference>